<organism evidence="2">
    <name type="scientific">mine drainage metagenome</name>
    <dbReference type="NCBI Taxonomy" id="410659"/>
    <lineage>
        <taxon>unclassified sequences</taxon>
        <taxon>metagenomes</taxon>
        <taxon>ecological metagenomes</taxon>
    </lineage>
</organism>
<comment type="caution">
    <text evidence="2">The sequence shown here is derived from an EMBL/GenBank/DDBJ whole genome shotgun (WGS) entry which is preliminary data.</text>
</comment>
<evidence type="ECO:0000259" key="1">
    <source>
        <dbReference type="SMART" id="SM00849"/>
    </source>
</evidence>
<dbReference type="InterPro" id="IPR036866">
    <property type="entry name" value="RibonucZ/Hydroxyglut_hydro"/>
</dbReference>
<accession>A0A1J5QQH7</accession>
<evidence type="ECO:0000313" key="2">
    <source>
        <dbReference type="EMBL" id="OIQ82188.1"/>
    </source>
</evidence>
<dbReference type="Pfam" id="PF00753">
    <property type="entry name" value="Lactamase_B"/>
    <property type="match status" value="1"/>
</dbReference>
<dbReference type="EMBL" id="MLJW01000832">
    <property type="protein sequence ID" value="OIQ82188.1"/>
    <property type="molecule type" value="Genomic_DNA"/>
</dbReference>
<dbReference type="Pfam" id="PF21221">
    <property type="entry name" value="B_lactamase-like_C"/>
    <property type="match status" value="1"/>
</dbReference>
<dbReference type="SMART" id="SM00849">
    <property type="entry name" value="Lactamase_B"/>
    <property type="match status" value="1"/>
</dbReference>
<protein>
    <submittedName>
        <fullName evidence="2">Hydroxyacylglutathione hydrolase</fullName>
        <ecNumber evidence="2">3.1.2.6</ecNumber>
    </submittedName>
</protein>
<name>A0A1J5QQH7_9ZZZZ</name>
<dbReference type="InterPro" id="IPR001279">
    <property type="entry name" value="Metallo-B-lactamas"/>
</dbReference>
<dbReference type="InterPro" id="IPR048933">
    <property type="entry name" value="B_lactamase-like_C"/>
</dbReference>
<dbReference type="PANTHER" id="PTHR23131:SF4">
    <property type="entry name" value="METALLO-BETA-LACTAMASE SUPERFAMILY POTEIN"/>
    <property type="match status" value="1"/>
</dbReference>
<dbReference type="PANTHER" id="PTHR23131">
    <property type="entry name" value="ENDORIBONUCLEASE LACTB2"/>
    <property type="match status" value="1"/>
</dbReference>
<proteinExistence type="predicted"/>
<sequence length="359" mass="39511">MSDAYAPHYWVDAAAPQPGLALALDAGVHWLRMPMPLALDHINLWLLDDGEGWTAVDCGLATDGTRAAWTQLASTLLHERPLRRVLCTHMHPDHVGLADWLCTRHGAELLMTQGEYLSARLATAGMAPTDPDSWLAHYRVHGAGDEDLAQLSGRGNFYTRMVPSMPTRYRRIVHGQTLRLGRADWQVIGGGGHSPEHAALWCAQHGLLISGDMLLPRISTNVSVFPIEPDADPLGRYLESLTRFEPLPADARVLPSHGLPFAGVHGRVRQLREHHADRLGAVLQACATQPRSARELISVLFRRELDVHQLSFALGEAIAHAHRLWHCDALERVDDGGVWRWRTRDASTAAARAAAGLDG</sequence>
<dbReference type="InterPro" id="IPR036388">
    <property type="entry name" value="WH-like_DNA-bd_sf"/>
</dbReference>
<dbReference type="SUPFAM" id="SSF56281">
    <property type="entry name" value="Metallo-hydrolase/oxidoreductase"/>
    <property type="match status" value="1"/>
</dbReference>
<dbReference type="Gene3D" id="3.60.15.10">
    <property type="entry name" value="Ribonuclease Z/Hydroxyacylglutathione hydrolase-like"/>
    <property type="match status" value="1"/>
</dbReference>
<dbReference type="Gene3D" id="1.10.10.10">
    <property type="entry name" value="Winged helix-like DNA-binding domain superfamily/Winged helix DNA-binding domain"/>
    <property type="match status" value="1"/>
</dbReference>
<dbReference type="InterPro" id="IPR050662">
    <property type="entry name" value="Sec-metab_biosynth-thioest"/>
</dbReference>
<feature type="domain" description="Metallo-beta-lactamase" evidence="1">
    <location>
        <begin position="41"/>
        <end position="257"/>
    </location>
</feature>
<gene>
    <name evidence="2" type="primary">gloB_18</name>
    <name evidence="2" type="ORF">GALL_360240</name>
</gene>
<dbReference type="AlphaFoldDB" id="A0A1J5QQH7"/>
<dbReference type="GO" id="GO:0004416">
    <property type="term" value="F:hydroxyacylglutathione hydrolase activity"/>
    <property type="evidence" value="ECO:0007669"/>
    <property type="project" value="UniProtKB-EC"/>
</dbReference>
<reference evidence="2" key="1">
    <citation type="submission" date="2016-10" db="EMBL/GenBank/DDBJ databases">
        <title>Sequence of Gallionella enrichment culture.</title>
        <authorList>
            <person name="Poehlein A."/>
            <person name="Muehling M."/>
            <person name="Daniel R."/>
        </authorList>
    </citation>
    <scope>NUCLEOTIDE SEQUENCE</scope>
</reference>
<keyword evidence="2" id="KW-0378">Hydrolase</keyword>
<dbReference type="EC" id="3.1.2.6" evidence="2"/>